<sequence>MTTEQLSDTELAAQPAAYWTGVAYTSLITFTRARHVELGFTQPQFWLLRNLSVHDLRPDGSGMTVPELEQAMSSYLRPEDDLDSEARVLQERGWLTRDGDGRLWITDAGEEARVSLKQHAPSIRARIHEGIDDADYVAALKVLRQLIRNTGGAVD</sequence>
<dbReference type="OrthoDB" id="4550567at2"/>
<dbReference type="AlphaFoldDB" id="A0A372FQG9"/>
<keyword evidence="2" id="KW-1185">Reference proteome</keyword>
<accession>A0A372FQG9</accession>
<organism evidence="1 2">
    <name type="scientific">Micromonospora craniellae</name>
    <dbReference type="NCBI Taxonomy" id="2294034"/>
    <lineage>
        <taxon>Bacteria</taxon>
        <taxon>Bacillati</taxon>
        <taxon>Actinomycetota</taxon>
        <taxon>Actinomycetes</taxon>
        <taxon>Micromonosporales</taxon>
        <taxon>Micromonosporaceae</taxon>
        <taxon>Micromonospora</taxon>
    </lineage>
</organism>
<dbReference type="Gene3D" id="1.10.10.10">
    <property type="entry name" value="Winged helix-like DNA-binding domain superfamily/Winged helix DNA-binding domain"/>
    <property type="match status" value="1"/>
</dbReference>
<name>A0A372FQG9_9ACTN</name>
<dbReference type="InterPro" id="IPR036388">
    <property type="entry name" value="WH-like_DNA-bd_sf"/>
</dbReference>
<evidence type="ECO:0000313" key="2">
    <source>
        <dbReference type="Proteomes" id="UP000262621"/>
    </source>
</evidence>
<dbReference type="SUPFAM" id="SSF46785">
    <property type="entry name" value="Winged helix' DNA-binding domain"/>
    <property type="match status" value="1"/>
</dbReference>
<dbReference type="RefSeq" id="WP_117231430.1">
    <property type="nucleotide sequence ID" value="NZ_CP061725.1"/>
</dbReference>
<proteinExistence type="predicted"/>
<dbReference type="Proteomes" id="UP000262621">
    <property type="component" value="Unassembled WGS sequence"/>
</dbReference>
<reference evidence="1 2" key="1">
    <citation type="submission" date="2018-08" db="EMBL/GenBank/DDBJ databases">
        <title>Verrucosispora craniellae sp. nov., isolated from a marine sponge in the South China Sea.</title>
        <authorList>
            <person name="Li L."/>
            <person name="Lin H.W."/>
        </authorList>
    </citation>
    <scope>NUCLEOTIDE SEQUENCE [LARGE SCALE GENOMIC DNA]</scope>
    <source>
        <strain evidence="1 2">LHW63014</strain>
    </source>
</reference>
<dbReference type="EMBL" id="QVFU01000157">
    <property type="protein sequence ID" value="RFS37680.1"/>
    <property type="molecule type" value="Genomic_DNA"/>
</dbReference>
<gene>
    <name evidence="1" type="ORF">D0Q02_31240</name>
</gene>
<comment type="caution">
    <text evidence="1">The sequence shown here is derived from an EMBL/GenBank/DDBJ whole genome shotgun (WGS) entry which is preliminary data.</text>
</comment>
<dbReference type="InterPro" id="IPR036390">
    <property type="entry name" value="WH_DNA-bd_sf"/>
</dbReference>
<protein>
    <submittedName>
        <fullName evidence="1">MarR family transcriptional regulator</fullName>
    </submittedName>
</protein>
<evidence type="ECO:0000313" key="1">
    <source>
        <dbReference type="EMBL" id="RFS37680.1"/>
    </source>
</evidence>